<protein>
    <submittedName>
        <fullName evidence="1">Uncharacterized protein</fullName>
    </submittedName>
</protein>
<keyword evidence="2" id="KW-1185">Reference proteome</keyword>
<gene>
    <name evidence="1" type="ORF">OLEA9_A045262</name>
</gene>
<accession>A0A8S0R9G2</accession>
<proteinExistence type="predicted"/>
<dbReference type="Gramene" id="OE9A045262T1">
    <property type="protein sequence ID" value="OE9A045262C1"/>
    <property type="gene ID" value="OE9A045262"/>
</dbReference>
<evidence type="ECO:0000313" key="1">
    <source>
        <dbReference type="EMBL" id="CAA2975120.1"/>
    </source>
</evidence>
<dbReference type="AlphaFoldDB" id="A0A8S0R9G2"/>
<reference evidence="1 2" key="1">
    <citation type="submission" date="2019-12" db="EMBL/GenBank/DDBJ databases">
        <authorList>
            <person name="Alioto T."/>
            <person name="Alioto T."/>
            <person name="Gomez Garrido J."/>
        </authorList>
    </citation>
    <scope>NUCLEOTIDE SEQUENCE [LARGE SCALE GENOMIC DNA]</scope>
</reference>
<organism evidence="1 2">
    <name type="scientific">Olea europaea subsp. europaea</name>
    <dbReference type="NCBI Taxonomy" id="158383"/>
    <lineage>
        <taxon>Eukaryota</taxon>
        <taxon>Viridiplantae</taxon>
        <taxon>Streptophyta</taxon>
        <taxon>Embryophyta</taxon>
        <taxon>Tracheophyta</taxon>
        <taxon>Spermatophyta</taxon>
        <taxon>Magnoliopsida</taxon>
        <taxon>eudicotyledons</taxon>
        <taxon>Gunneridae</taxon>
        <taxon>Pentapetalae</taxon>
        <taxon>asterids</taxon>
        <taxon>lamiids</taxon>
        <taxon>Lamiales</taxon>
        <taxon>Oleaceae</taxon>
        <taxon>Oleeae</taxon>
        <taxon>Olea</taxon>
    </lineage>
</organism>
<name>A0A8S0R9G2_OLEEU</name>
<dbReference type="PANTHER" id="PTHR15140">
    <property type="entry name" value="TUBULIN-SPECIFIC CHAPERONE E"/>
    <property type="match status" value="1"/>
</dbReference>
<dbReference type="Proteomes" id="UP000594638">
    <property type="component" value="Unassembled WGS sequence"/>
</dbReference>
<dbReference type="InterPro" id="IPR032675">
    <property type="entry name" value="LRR_dom_sf"/>
</dbReference>
<dbReference type="PANTHER" id="PTHR15140:SF37">
    <property type="entry name" value="UBIQUITIN-LIKE DOMAIN-CONTAINING PROTEIN"/>
    <property type="match status" value="1"/>
</dbReference>
<dbReference type="SUPFAM" id="SSF52047">
    <property type="entry name" value="RNI-like"/>
    <property type="match status" value="1"/>
</dbReference>
<dbReference type="OrthoDB" id="1557901at2759"/>
<evidence type="ECO:0000313" key="2">
    <source>
        <dbReference type="Proteomes" id="UP000594638"/>
    </source>
</evidence>
<dbReference type="Gene3D" id="3.80.10.10">
    <property type="entry name" value="Ribonuclease Inhibitor"/>
    <property type="match status" value="1"/>
</dbReference>
<dbReference type="EMBL" id="CACTIH010002232">
    <property type="protein sequence ID" value="CAA2975120.1"/>
    <property type="molecule type" value="Genomic_DNA"/>
</dbReference>
<comment type="caution">
    <text evidence="1">The sequence shown here is derived from an EMBL/GenBank/DDBJ whole genome shotgun (WGS) entry which is preliminary data.</text>
</comment>
<sequence>MPRPSFLHYIVFPPSLKKLTLQGIFIPWEDMRIISSLLNLEVLKLKDSSFYGPKWEPNEGEFLQLEYLLIQYVGLVHWRANSIHFPSLQHLVLSNCLEMEEIPSGVGEISTLQIIEVHYCNTSVVTSAKQIEEEQRSFGNDGLQVLIWEFKKL</sequence>